<sequence>EIATWSLCIGFLDNGALYDALAGVEIAAGTIGVKLVDDWLAGSVLGIGALDEVATGGGVVECDMLNSGILTGVLDGKALGCPPALADVAAISAVLDDDWLAGSRHSD</sequence>
<feature type="non-terminal residue" evidence="1">
    <location>
        <position position="1"/>
    </location>
</feature>
<accession>W8BNV0</accession>
<dbReference type="EMBL" id="GAMC01006048">
    <property type="protein sequence ID" value="JAC00508.1"/>
    <property type="molecule type" value="mRNA"/>
</dbReference>
<name>W8BNV0_CERCA</name>
<organism evidence="1">
    <name type="scientific">Ceratitis capitata</name>
    <name type="common">Mediterranean fruit fly</name>
    <name type="synonym">Tephritis capitata</name>
    <dbReference type="NCBI Taxonomy" id="7213"/>
    <lineage>
        <taxon>Eukaryota</taxon>
        <taxon>Metazoa</taxon>
        <taxon>Ecdysozoa</taxon>
        <taxon>Arthropoda</taxon>
        <taxon>Hexapoda</taxon>
        <taxon>Insecta</taxon>
        <taxon>Pterygota</taxon>
        <taxon>Neoptera</taxon>
        <taxon>Endopterygota</taxon>
        <taxon>Diptera</taxon>
        <taxon>Brachycera</taxon>
        <taxon>Muscomorpha</taxon>
        <taxon>Tephritoidea</taxon>
        <taxon>Tephritidae</taxon>
        <taxon>Ceratitis</taxon>
        <taxon>Ceratitis</taxon>
    </lineage>
</organism>
<reference evidence="1" key="2">
    <citation type="journal article" date="2014" name="BMC Genomics">
        <title>A genomic perspective to assessing quality of mass-reared SIT flies used in Mediterranean fruit fly (Ceratitis capitata) eradication in California.</title>
        <authorList>
            <person name="Calla B."/>
            <person name="Hall B."/>
            <person name="Hou S."/>
            <person name="Geib S.M."/>
        </authorList>
    </citation>
    <scope>NUCLEOTIDE SEQUENCE</scope>
</reference>
<protein>
    <submittedName>
        <fullName evidence="1">Uncharacterized protein</fullName>
    </submittedName>
</protein>
<evidence type="ECO:0000313" key="1">
    <source>
        <dbReference type="EMBL" id="JAC00508.1"/>
    </source>
</evidence>
<reference evidence="1" key="1">
    <citation type="submission" date="2013-07" db="EMBL/GenBank/DDBJ databases">
        <authorList>
            <person name="Geib S."/>
        </authorList>
    </citation>
    <scope>NUCLEOTIDE SEQUENCE</scope>
</reference>
<proteinExistence type="evidence at transcript level"/>
<dbReference type="AlphaFoldDB" id="W8BNV0"/>